<dbReference type="EMBL" id="JBAJEX010000007">
    <property type="protein sequence ID" value="MEO1767494.1"/>
    <property type="molecule type" value="Genomic_DNA"/>
</dbReference>
<feature type="domain" description="Lon proteolytic" evidence="3">
    <location>
        <begin position="557"/>
        <end position="752"/>
    </location>
</feature>
<dbReference type="Pfam" id="PF20436">
    <property type="entry name" value="LonB_AAA-LID"/>
    <property type="match status" value="1"/>
</dbReference>
<protein>
    <recommendedName>
        <fullName evidence="2">endopeptidase La</fullName>
        <ecNumber evidence="2">3.4.21.53</ecNumber>
    </recommendedName>
</protein>
<accession>A0ABV0EFY9</accession>
<keyword evidence="1 2" id="KW-0645">Protease</keyword>
<dbReference type="RefSeq" id="WP_347308603.1">
    <property type="nucleotide sequence ID" value="NZ_JBAJEX010000007.1"/>
</dbReference>
<evidence type="ECO:0000259" key="3">
    <source>
        <dbReference type="PROSITE" id="PS51786"/>
    </source>
</evidence>
<dbReference type="InterPro" id="IPR014721">
    <property type="entry name" value="Ribsml_uS5_D2-typ_fold_subgr"/>
</dbReference>
<dbReference type="PRINTS" id="PR00830">
    <property type="entry name" value="ENDOLAPTASE"/>
</dbReference>
<dbReference type="InterPro" id="IPR020568">
    <property type="entry name" value="Ribosomal_Su5_D2-typ_SF"/>
</dbReference>
<evidence type="ECO:0000256" key="1">
    <source>
        <dbReference type="ARBA" id="ARBA00022670"/>
    </source>
</evidence>
<keyword evidence="5" id="KW-1185">Reference proteome</keyword>
<dbReference type="Pfam" id="PF20437">
    <property type="entry name" value="LonC_helical"/>
    <property type="match status" value="1"/>
</dbReference>
<dbReference type="InterPro" id="IPR046843">
    <property type="entry name" value="LonB_AAA-LID"/>
</dbReference>
<keyword evidence="2" id="KW-0720">Serine protease</keyword>
<sequence>MSLEALPPERLFRACDPACFPFETTEEVPELTEFIGQARAEAAIRFGAGMRHDGYNLYALGPPGTGKRSLVEQLLRESAAQAPVPDDWCYVHNFKEAHRPRALRLPAGRGVRLREDMARLVEELRVAIPGAFESDQYRARVEAIHNEFNERQEKAFTALGDDAAAHGIALLRTPDGFVFAPIREGRVLSPEEYDKLPDAEKKQIDEQVAAYQGRLEAILRDIPKWRREMRDALTRLNQETADLAVGQLMDELFAAYQDLPEVAAYLQAVREDVLAHTELFLKQEATSLGPELSVLHRYQVNLLVDHGASRGAPIVAEDHPTYNNLIGRVEHLAQMGALVTDFTLIKPGALHRANGGYLLVEAHRLLAQPFAWEALKRALYARSLRIESVGQLLSLVPTVSLEPEEIPLDVKVVLLGERFLYFLLQELDPEFPELFKVAADFEDSLPRDDRNAQLYARLIATLARREGLLPFRRTAVARVVEHASRLAEDAERLTAHMRSVADLLRQADHWARQAGATQVEASHVDAAITAMEARSDRIKRRIQEEILRGTLLIDTDGATVGSINGLSVVELGEGRFAHPTRITATTRIGDGDVINIEREVELSGAIHSKGVMILASFLAARYARSRPLSLSASLVFEQSYGYVEGDSASLAELCALLSDLAQAPIRQSLAVTGSVNQFGQVQAIGAVNEKIEGFFDICAARGLSGEQGVLIPAANVKHLMLKREVREACAAGRFHVYAVETVDEAIELLTGIPAGLPDEQGNLPEGSINWRVAAQLYELSLIRQEFVGTGSKKKRKKQD</sequence>
<dbReference type="Gene3D" id="3.40.50.300">
    <property type="entry name" value="P-loop containing nucleotide triphosphate hydrolases"/>
    <property type="match status" value="2"/>
</dbReference>
<dbReference type="Proteomes" id="UP001482231">
    <property type="component" value="Unassembled WGS sequence"/>
</dbReference>
<dbReference type="InterPro" id="IPR008269">
    <property type="entry name" value="Lon_proteolytic"/>
</dbReference>
<feature type="active site" evidence="2">
    <location>
        <position position="690"/>
    </location>
</feature>
<organism evidence="4 5">
    <name type="scientific">Thiobacter aerophilum</name>
    <dbReference type="NCBI Taxonomy" id="3121275"/>
    <lineage>
        <taxon>Bacteria</taxon>
        <taxon>Pseudomonadati</taxon>
        <taxon>Pseudomonadota</taxon>
        <taxon>Betaproteobacteria</taxon>
        <taxon>Burkholderiales</taxon>
        <taxon>Thiobacteraceae</taxon>
        <taxon>Thiobacter</taxon>
    </lineage>
</organism>
<dbReference type="PROSITE" id="PS51786">
    <property type="entry name" value="LON_PROTEOLYTIC"/>
    <property type="match status" value="1"/>
</dbReference>
<feature type="active site" evidence="2">
    <location>
        <position position="647"/>
    </location>
</feature>
<keyword evidence="4" id="KW-0067">ATP-binding</keyword>
<dbReference type="Gene3D" id="3.30.230.10">
    <property type="match status" value="1"/>
</dbReference>
<comment type="similarity">
    <text evidence="2">Belongs to the peptidase S16 family.</text>
</comment>
<dbReference type="InterPro" id="IPR046844">
    <property type="entry name" value="Lon-like_helical"/>
</dbReference>
<keyword evidence="2" id="KW-0378">Hydrolase</keyword>
<evidence type="ECO:0000313" key="5">
    <source>
        <dbReference type="Proteomes" id="UP001482231"/>
    </source>
</evidence>
<dbReference type="Gene3D" id="1.10.8.60">
    <property type="match status" value="1"/>
</dbReference>
<dbReference type="InterPro" id="IPR027417">
    <property type="entry name" value="P-loop_NTPase"/>
</dbReference>
<reference evidence="4 5" key="1">
    <citation type="submission" date="2024-02" db="EMBL/GenBank/DDBJ databases">
        <title>New thermophilic sulfur-oxidizing bacteria from a hot springs of the Uzon caldera (Kamchatka, Russia).</title>
        <authorList>
            <person name="Dukat A.M."/>
            <person name="Elcheninov A.G."/>
            <person name="Frolov E.N."/>
        </authorList>
    </citation>
    <scope>NUCLEOTIDE SEQUENCE [LARGE SCALE GENOMIC DNA]</scope>
    <source>
        <strain evidence="4 5">AK1</strain>
    </source>
</reference>
<dbReference type="EC" id="3.4.21.53" evidence="2"/>
<evidence type="ECO:0000256" key="2">
    <source>
        <dbReference type="PROSITE-ProRule" id="PRU01122"/>
    </source>
</evidence>
<gene>
    <name evidence="4" type="ORF">V6E02_09755</name>
</gene>
<dbReference type="InterPro" id="IPR041699">
    <property type="entry name" value="AAA_32"/>
</dbReference>
<dbReference type="Pfam" id="PF13654">
    <property type="entry name" value="AAA_32"/>
    <property type="match status" value="1"/>
</dbReference>
<dbReference type="PANTHER" id="PTHR10046">
    <property type="entry name" value="ATP DEPENDENT LON PROTEASE FAMILY MEMBER"/>
    <property type="match status" value="1"/>
</dbReference>
<comment type="catalytic activity">
    <reaction evidence="2">
        <text>Hydrolysis of proteins in presence of ATP.</text>
        <dbReference type="EC" id="3.4.21.53"/>
    </reaction>
</comment>
<evidence type="ECO:0000313" key="4">
    <source>
        <dbReference type="EMBL" id="MEO1767494.1"/>
    </source>
</evidence>
<dbReference type="Pfam" id="PF05362">
    <property type="entry name" value="Lon_C"/>
    <property type="match status" value="1"/>
</dbReference>
<dbReference type="InterPro" id="IPR027065">
    <property type="entry name" value="Lon_Prtase"/>
</dbReference>
<dbReference type="SUPFAM" id="SSF54211">
    <property type="entry name" value="Ribosomal protein S5 domain 2-like"/>
    <property type="match status" value="1"/>
</dbReference>
<keyword evidence="4" id="KW-0547">Nucleotide-binding</keyword>
<comment type="caution">
    <text evidence="4">The sequence shown here is derived from an EMBL/GenBank/DDBJ whole genome shotgun (WGS) entry which is preliminary data.</text>
</comment>
<dbReference type="SUPFAM" id="SSF52540">
    <property type="entry name" value="P-loop containing nucleoside triphosphate hydrolases"/>
    <property type="match status" value="1"/>
</dbReference>
<dbReference type="GO" id="GO:0005524">
    <property type="term" value="F:ATP binding"/>
    <property type="evidence" value="ECO:0007669"/>
    <property type="project" value="UniProtKB-KW"/>
</dbReference>
<name>A0ABV0EFY9_9BURK</name>
<proteinExistence type="inferred from homology"/>